<evidence type="ECO:0000313" key="8">
    <source>
        <dbReference type="RefSeq" id="XP_031552344.1"/>
    </source>
</evidence>
<keyword evidence="3" id="KW-1015">Disulfide bond</keyword>
<evidence type="ECO:0000256" key="6">
    <source>
        <dbReference type="SAM" id="MobiDB-lite"/>
    </source>
</evidence>
<dbReference type="OrthoDB" id="268594at2759"/>
<keyword evidence="7" id="KW-1185">Reference proteome</keyword>
<dbReference type="InterPro" id="IPR009069">
    <property type="entry name" value="Cys_alpha_HP_mot_SF"/>
</dbReference>
<evidence type="ECO:0000313" key="7">
    <source>
        <dbReference type="Proteomes" id="UP000515163"/>
    </source>
</evidence>
<dbReference type="GO" id="GO:0033617">
    <property type="term" value="P:mitochondrial respiratory chain complex IV assembly"/>
    <property type="evidence" value="ECO:0007669"/>
    <property type="project" value="TreeGrafter"/>
</dbReference>
<feature type="region of interest" description="Disordered" evidence="6">
    <location>
        <begin position="1"/>
        <end position="21"/>
    </location>
</feature>
<evidence type="ECO:0000256" key="5">
    <source>
        <dbReference type="ARBA" id="ARBA00039385"/>
    </source>
</evidence>
<protein>
    <recommendedName>
        <fullName evidence="5">Cytochrome c oxidase assembly protein COX19</fullName>
    </recommendedName>
</protein>
<dbReference type="PANTHER" id="PTHR21107:SF2">
    <property type="entry name" value="CYTOCHROME C OXIDASE ASSEMBLY PROTEIN COX19"/>
    <property type="match status" value="1"/>
</dbReference>
<evidence type="ECO:0000256" key="3">
    <source>
        <dbReference type="ARBA" id="ARBA00023157"/>
    </source>
</evidence>
<dbReference type="FunCoup" id="A0A6P8H7F6">
    <property type="interactions" value="1577"/>
</dbReference>
<dbReference type="RefSeq" id="XP_031552344.1">
    <property type="nucleotide sequence ID" value="XM_031696484.1"/>
</dbReference>
<sequence>MNTGGRKVFNAKPPDKGSFPLDHDGECKEFMMKYMTCLKRNSGDNHKCRQDSKDYLECRMQRELMVVEDLSKLGFKDLKFNTQKNQKEAQEKT</sequence>
<reference evidence="8" key="1">
    <citation type="submission" date="2025-08" db="UniProtKB">
        <authorList>
            <consortium name="RefSeq"/>
        </authorList>
    </citation>
    <scope>IDENTIFICATION</scope>
    <source>
        <tissue evidence="8">Tentacle</tissue>
    </source>
</reference>
<keyword evidence="2" id="KW-0963">Cytoplasm</keyword>
<dbReference type="GeneID" id="116289538"/>
<dbReference type="GO" id="GO:0005758">
    <property type="term" value="C:mitochondrial intermembrane space"/>
    <property type="evidence" value="ECO:0007669"/>
    <property type="project" value="TreeGrafter"/>
</dbReference>
<organism evidence="7 8">
    <name type="scientific">Actinia tenebrosa</name>
    <name type="common">Australian red waratah sea anemone</name>
    <dbReference type="NCBI Taxonomy" id="6105"/>
    <lineage>
        <taxon>Eukaryota</taxon>
        <taxon>Metazoa</taxon>
        <taxon>Cnidaria</taxon>
        <taxon>Anthozoa</taxon>
        <taxon>Hexacorallia</taxon>
        <taxon>Actiniaria</taxon>
        <taxon>Actiniidae</taxon>
        <taxon>Actinia</taxon>
    </lineage>
</organism>
<dbReference type="InterPro" id="IPR051383">
    <property type="entry name" value="COX19"/>
</dbReference>
<comment type="similarity">
    <text evidence="4">Belongs to the COX19 family.</text>
</comment>
<comment type="subcellular location">
    <subcellularLocation>
        <location evidence="1">Cytoplasm</location>
    </subcellularLocation>
</comment>
<evidence type="ECO:0000256" key="4">
    <source>
        <dbReference type="ARBA" id="ARBA00038223"/>
    </source>
</evidence>
<dbReference type="Proteomes" id="UP000515163">
    <property type="component" value="Unplaced"/>
</dbReference>
<name>A0A6P8H7F6_ACTTE</name>
<dbReference type="PANTHER" id="PTHR21107">
    <property type="entry name" value="CYTOCHROME C OXIDASE ASSEMBLY PROTEIN COX19"/>
    <property type="match status" value="1"/>
</dbReference>
<evidence type="ECO:0000256" key="1">
    <source>
        <dbReference type="ARBA" id="ARBA00004496"/>
    </source>
</evidence>
<accession>A0A6P8H7F6</accession>
<dbReference type="PROSITE" id="PS51808">
    <property type="entry name" value="CHCH"/>
    <property type="match status" value="1"/>
</dbReference>
<dbReference type="KEGG" id="aten:116289538"/>
<dbReference type="InParanoid" id="A0A6P8H7F6"/>
<evidence type="ECO:0000256" key="2">
    <source>
        <dbReference type="ARBA" id="ARBA00022490"/>
    </source>
</evidence>
<dbReference type="SUPFAM" id="SSF47072">
    <property type="entry name" value="Cysteine alpha-hairpin motif"/>
    <property type="match status" value="1"/>
</dbReference>
<gene>
    <name evidence="8" type="primary">LOC116289538</name>
</gene>
<proteinExistence type="inferred from homology"/>
<dbReference type="AlphaFoldDB" id="A0A6P8H7F6"/>